<dbReference type="SUPFAM" id="SSF52218">
    <property type="entry name" value="Flavoproteins"/>
    <property type="match status" value="1"/>
</dbReference>
<protein>
    <submittedName>
        <fullName evidence="1">Flavodoxin family protein</fullName>
    </submittedName>
</protein>
<dbReference type="InterPro" id="IPR029039">
    <property type="entry name" value="Flavoprotein-like_sf"/>
</dbReference>
<evidence type="ECO:0000313" key="1">
    <source>
        <dbReference type="EMBL" id="MSR89899.1"/>
    </source>
</evidence>
<proteinExistence type="predicted"/>
<dbReference type="Proteomes" id="UP000460287">
    <property type="component" value="Unassembled WGS sequence"/>
</dbReference>
<dbReference type="Gene3D" id="3.40.50.360">
    <property type="match status" value="1"/>
</dbReference>
<organism evidence="1 2">
    <name type="scientific">Inconstantimicrobium porci</name>
    <dbReference type="NCBI Taxonomy" id="2652291"/>
    <lineage>
        <taxon>Bacteria</taxon>
        <taxon>Bacillati</taxon>
        <taxon>Bacillota</taxon>
        <taxon>Clostridia</taxon>
        <taxon>Eubacteriales</taxon>
        <taxon>Clostridiaceae</taxon>
        <taxon>Inconstantimicrobium</taxon>
    </lineage>
</organism>
<dbReference type="AlphaFoldDB" id="A0A7X2MVN0"/>
<dbReference type="EMBL" id="VULX01000001">
    <property type="protein sequence ID" value="MSR89899.1"/>
    <property type="molecule type" value="Genomic_DNA"/>
</dbReference>
<name>A0A7X2MVN0_9CLOT</name>
<reference evidence="1 2" key="1">
    <citation type="submission" date="2019-08" db="EMBL/GenBank/DDBJ databases">
        <title>In-depth cultivation of the pig gut microbiome towards novel bacterial diversity and tailored functional studies.</title>
        <authorList>
            <person name="Wylensek D."/>
            <person name="Hitch T.C.A."/>
            <person name="Clavel T."/>
        </authorList>
    </citation>
    <scope>NUCLEOTIDE SEQUENCE [LARGE SCALE GENOMIC DNA]</scope>
    <source>
        <strain evidence="1 2">WCA-383-APC-5B</strain>
    </source>
</reference>
<gene>
    <name evidence="1" type="ORF">FYJ33_00350</name>
</gene>
<sequence length="158" mass="18033">MDDISEKKLMMSCKDDILFSARPIVNHCMGCFGCWIKTPAKCVIKDRCDVMTSYIPKCDELVVISPILYGGYSDNIKAVLDRSIGYILPYFRIVNGEMHHKMRYENPFKLNVHFYGECDEEEKSIAERLVKANAVNLGAASSSINFMKTIDYVQEALR</sequence>
<comment type="caution">
    <text evidence="1">The sequence shown here is derived from an EMBL/GenBank/DDBJ whole genome shotgun (WGS) entry which is preliminary data.</text>
</comment>
<keyword evidence="2" id="KW-1185">Reference proteome</keyword>
<accession>A0A7X2MVN0</accession>
<evidence type="ECO:0000313" key="2">
    <source>
        <dbReference type="Proteomes" id="UP000460287"/>
    </source>
</evidence>